<reference evidence="1 2" key="1">
    <citation type="submission" date="2014-06" db="EMBL/GenBank/DDBJ databases">
        <title>The draft genome sequence of Idiomarina salinarum ISL-52.</title>
        <authorList>
            <person name="Du J."/>
            <person name="Shao Z."/>
        </authorList>
    </citation>
    <scope>NUCLEOTIDE SEQUENCE [LARGE SCALE GENOMIC DNA]</scope>
    <source>
        <strain evidence="1 2">ISL-52</strain>
    </source>
</reference>
<dbReference type="EMBL" id="JPER01000009">
    <property type="protein sequence ID" value="KFZ30113.1"/>
    <property type="molecule type" value="Genomic_DNA"/>
</dbReference>
<dbReference type="AlphaFoldDB" id="A0A094L5V6"/>
<dbReference type="Proteomes" id="UP000054363">
    <property type="component" value="Unassembled WGS sequence"/>
</dbReference>
<name>A0A094L5V6_9GAMM</name>
<evidence type="ECO:0000313" key="1">
    <source>
        <dbReference type="EMBL" id="KFZ30113.1"/>
    </source>
</evidence>
<organism evidence="1 2">
    <name type="scientific">Pseudidiomarina salinarum</name>
    <dbReference type="NCBI Taxonomy" id="435908"/>
    <lineage>
        <taxon>Bacteria</taxon>
        <taxon>Pseudomonadati</taxon>
        <taxon>Pseudomonadota</taxon>
        <taxon>Gammaproteobacteria</taxon>
        <taxon>Alteromonadales</taxon>
        <taxon>Idiomarinaceae</taxon>
        <taxon>Pseudidiomarina</taxon>
    </lineage>
</organism>
<proteinExistence type="predicted"/>
<gene>
    <name evidence="1" type="ORF">IDSA_11715</name>
</gene>
<comment type="caution">
    <text evidence="1">The sequence shown here is derived from an EMBL/GenBank/DDBJ whole genome shotgun (WGS) entry which is preliminary data.</text>
</comment>
<evidence type="ECO:0000313" key="2">
    <source>
        <dbReference type="Proteomes" id="UP000054363"/>
    </source>
</evidence>
<keyword evidence="2" id="KW-1185">Reference proteome</keyword>
<dbReference type="OrthoDB" id="6237829at2"/>
<protein>
    <submittedName>
        <fullName evidence="1">Uncharacterized protein</fullName>
    </submittedName>
</protein>
<sequence length="239" mass="26532">MYRSNGFALPLVTALLVVFSGAWLNYHPEGQTLRDLRKAQQIHQELLFWHQGVLAYRKDYGYWPATLTSLSGAYSLPPIPAWLQGYQQLGNFRFVIRNLTEDQLAHFYEPLEQVAEYDNGELVISLPAPGTGAASSKKVMRVSTQPPVMEVALSLNNQILFNIRTLDSDSLGANEIKITNIVSDTAIVDNLAVADIYGQDVVANGFSLNQLSADTAALYQALWNCMYVSGHCLKARSTF</sequence>
<dbReference type="RefSeq" id="WP_034777071.1">
    <property type="nucleotide sequence ID" value="NZ_JPER01000009.1"/>
</dbReference>
<accession>A0A094L5V6</accession>